<keyword evidence="1" id="KW-0812">Transmembrane</keyword>
<keyword evidence="3" id="KW-1185">Reference proteome</keyword>
<comment type="caution">
    <text evidence="2">The sequence shown here is derived from an EMBL/GenBank/DDBJ whole genome shotgun (WGS) entry which is preliminary data.</text>
</comment>
<dbReference type="RefSeq" id="WP_153834996.1">
    <property type="nucleotide sequence ID" value="NZ_JBHUMW010000047.1"/>
</dbReference>
<feature type="transmembrane region" description="Helical" evidence="1">
    <location>
        <begin position="12"/>
        <end position="30"/>
    </location>
</feature>
<evidence type="ECO:0000313" key="2">
    <source>
        <dbReference type="EMBL" id="MRI66249.1"/>
    </source>
</evidence>
<keyword evidence="1" id="KW-1133">Transmembrane helix</keyword>
<proteinExistence type="predicted"/>
<evidence type="ECO:0000256" key="1">
    <source>
        <dbReference type="SAM" id="Phobius"/>
    </source>
</evidence>
<dbReference type="Proteomes" id="UP000435187">
    <property type="component" value="Unassembled WGS sequence"/>
</dbReference>
<reference evidence="2 3" key="1">
    <citation type="submission" date="2019-10" db="EMBL/GenBank/DDBJ databases">
        <title>Gracilibacillus salitolerans sp. nov., a moderate halophile isolated from a saline soil in northwest China.</title>
        <authorList>
            <person name="Gan L."/>
        </authorList>
    </citation>
    <scope>NUCLEOTIDE SEQUENCE [LARGE SCALE GENOMIC DNA]</scope>
    <source>
        <strain evidence="2 3">TP2-8</strain>
    </source>
</reference>
<gene>
    <name evidence="2" type="ORF">GH885_07795</name>
</gene>
<dbReference type="AlphaFoldDB" id="A0A6N7R1I3"/>
<name>A0A6N7R1I3_9BACI</name>
<evidence type="ECO:0000313" key="3">
    <source>
        <dbReference type="Proteomes" id="UP000435187"/>
    </source>
</evidence>
<organism evidence="2 3">
    <name type="scientific">Gracilibacillus thailandensis</name>
    <dbReference type="NCBI Taxonomy" id="563735"/>
    <lineage>
        <taxon>Bacteria</taxon>
        <taxon>Bacillati</taxon>
        <taxon>Bacillota</taxon>
        <taxon>Bacilli</taxon>
        <taxon>Bacillales</taxon>
        <taxon>Bacillaceae</taxon>
        <taxon>Gracilibacillus</taxon>
    </lineage>
</organism>
<sequence length="308" mass="35855">MEKERSIKGFRLFILIALAVSMVINVMVISKITSMEEDIRFLTDNQSMISNNVNSQSDVIRQELEHFIEEQSWISPITMETNEKQLANGSTDVTFSWQLKEFHQDAKVMFHYKYGEANEFTEISANEEETGMFQVQIPVEMDLKPEWKVSISESKVSSHSSSQVEVSGQTTESVKNEPENQINYFVSVFHDGVIKQSEQQSEHVDYLGANKYGSLHTDVHFNEGKVRLHVYYHNIANQENIVEEVNLLKYQNDTLMEEEQLTLQDEGMRDRPFDLEPFEQYDNMRLVMEVEYTDGTVFDKQVYPNEVE</sequence>
<dbReference type="EMBL" id="WJEE01000013">
    <property type="protein sequence ID" value="MRI66249.1"/>
    <property type="molecule type" value="Genomic_DNA"/>
</dbReference>
<accession>A0A6N7R1I3</accession>
<keyword evidence="1" id="KW-0472">Membrane</keyword>
<protein>
    <submittedName>
        <fullName evidence="2">Uncharacterized protein</fullName>
    </submittedName>
</protein>